<dbReference type="AlphaFoldDB" id="A0A2H4ZPG4"/>
<name>A0A2H4ZPG4_9EUKA</name>
<dbReference type="PANTHER" id="PTHR36895:SF1">
    <property type="entry name" value="YCF23 PROTEIN"/>
    <property type="match status" value="1"/>
</dbReference>
<protein>
    <recommendedName>
        <fullName evidence="3">Uncharacterized protein ycf23</fullName>
    </recommendedName>
</protein>
<gene>
    <name evidence="5" type="primary">ycf23</name>
    <name evidence="5" type="ORF">PLO_437</name>
</gene>
<comment type="subcellular location">
    <subcellularLocation>
        <location evidence="1">Plastid</location>
    </subcellularLocation>
</comment>
<dbReference type="Pfam" id="PF04481">
    <property type="entry name" value="DUF561"/>
    <property type="match status" value="1"/>
</dbReference>
<dbReference type="SUPFAM" id="SSF51569">
    <property type="entry name" value="Aldolase"/>
    <property type="match status" value="1"/>
</dbReference>
<evidence type="ECO:0000256" key="2">
    <source>
        <dbReference type="ARBA" id="ARBA00009664"/>
    </source>
</evidence>
<evidence type="ECO:0000256" key="3">
    <source>
        <dbReference type="ARBA" id="ARBA00021523"/>
    </source>
</evidence>
<geneLocation type="plastid" evidence="5"/>
<dbReference type="GO" id="GO:0009536">
    <property type="term" value="C:plastid"/>
    <property type="evidence" value="ECO:0007669"/>
    <property type="project" value="UniProtKB-SubCell"/>
</dbReference>
<keyword evidence="4 5" id="KW-0934">Plastid</keyword>
<accession>A0A2H4ZPG4</accession>
<reference evidence="5" key="1">
    <citation type="submission" date="2017-10" db="EMBL/GenBank/DDBJ databases">
        <title>Paulinella longichromatophora chromatophore genome.</title>
        <authorList>
            <person name="Lhee D."/>
            <person name="Yoon H.S."/>
        </authorList>
    </citation>
    <scope>NUCLEOTIDE SEQUENCE</scope>
</reference>
<comment type="similarity">
    <text evidence="2">Belongs to the ycf23 family.</text>
</comment>
<proteinExistence type="inferred from homology"/>
<dbReference type="EMBL" id="MG264610">
    <property type="protein sequence ID" value="AUG32432.1"/>
    <property type="molecule type" value="Genomic_DNA"/>
</dbReference>
<dbReference type="Gene3D" id="3.20.20.70">
    <property type="entry name" value="Aldolase class I"/>
    <property type="match status" value="1"/>
</dbReference>
<dbReference type="PANTHER" id="PTHR36895">
    <property type="match status" value="1"/>
</dbReference>
<evidence type="ECO:0000313" key="5">
    <source>
        <dbReference type="EMBL" id="AUG32432.1"/>
    </source>
</evidence>
<evidence type="ECO:0000256" key="4">
    <source>
        <dbReference type="ARBA" id="ARBA00022640"/>
    </source>
</evidence>
<evidence type="ECO:0000256" key="1">
    <source>
        <dbReference type="ARBA" id="ARBA00004474"/>
    </source>
</evidence>
<dbReference type="InterPro" id="IPR013785">
    <property type="entry name" value="Aldolase_TIM"/>
</dbReference>
<dbReference type="InterPro" id="IPR007570">
    <property type="entry name" value="Uncharacterised_Ycf23"/>
</dbReference>
<organism evidence="5">
    <name type="scientific">Paulinella longichromatophora</name>
    <dbReference type="NCBI Taxonomy" id="1708747"/>
    <lineage>
        <taxon>Eukaryota</taxon>
        <taxon>Sar</taxon>
        <taxon>Rhizaria</taxon>
        <taxon>Cercozoa</taxon>
        <taxon>Imbricatea</taxon>
        <taxon>Silicofilosea</taxon>
        <taxon>Euglyphida</taxon>
        <taxon>Paulinellidae</taxon>
        <taxon>Paulinella</taxon>
    </lineage>
</organism>
<sequence>MSRLLTLSTEVQQSLQTRQLLKVISGLTNFDTDSVKKISRAAGSGGADLIDIACSPDLVTLAKTVSGCSICVSAVQPELFVEAVNSGATVIEIGNFDAFYSQGRIFRPAEVLELTRRARKLLPNVVLSVTVPHILPLDQQEQLAIDLVLAGADLIQTEGGITAKPISPGVLGLIEKAAPSLSAAYSISSAVNVPVLCSSGLSSITTPMAIAVGASGIGVGSAINRLQDELSMVCVVRSLRNALLSLSIRVN</sequence>